<proteinExistence type="predicted"/>
<evidence type="ECO:0000313" key="1">
    <source>
        <dbReference type="EMBL" id="KAF8435502.1"/>
    </source>
</evidence>
<gene>
    <name evidence="1" type="ORF">L210DRAFT_365463</name>
</gene>
<dbReference type="AlphaFoldDB" id="A0AAD4GCN2"/>
<reference evidence="1" key="2">
    <citation type="journal article" date="2020" name="Nat. Commun.">
        <title>Large-scale genome sequencing of mycorrhizal fungi provides insights into the early evolution of symbiotic traits.</title>
        <authorList>
            <person name="Miyauchi S."/>
            <person name="Kiss E."/>
            <person name="Kuo A."/>
            <person name="Drula E."/>
            <person name="Kohler A."/>
            <person name="Sanchez-Garcia M."/>
            <person name="Morin E."/>
            <person name="Andreopoulos B."/>
            <person name="Barry K.W."/>
            <person name="Bonito G."/>
            <person name="Buee M."/>
            <person name="Carver A."/>
            <person name="Chen C."/>
            <person name="Cichocki N."/>
            <person name="Clum A."/>
            <person name="Culley D."/>
            <person name="Crous P.W."/>
            <person name="Fauchery L."/>
            <person name="Girlanda M."/>
            <person name="Hayes R.D."/>
            <person name="Keri Z."/>
            <person name="LaButti K."/>
            <person name="Lipzen A."/>
            <person name="Lombard V."/>
            <person name="Magnuson J."/>
            <person name="Maillard F."/>
            <person name="Murat C."/>
            <person name="Nolan M."/>
            <person name="Ohm R.A."/>
            <person name="Pangilinan J."/>
            <person name="Pereira M.F."/>
            <person name="Perotto S."/>
            <person name="Peter M."/>
            <person name="Pfister S."/>
            <person name="Riley R."/>
            <person name="Sitrit Y."/>
            <person name="Stielow J.B."/>
            <person name="Szollosi G."/>
            <person name="Zifcakova L."/>
            <person name="Stursova M."/>
            <person name="Spatafora J.W."/>
            <person name="Tedersoo L."/>
            <person name="Vaario L.M."/>
            <person name="Yamada A."/>
            <person name="Yan M."/>
            <person name="Wang P."/>
            <person name="Xu J."/>
            <person name="Bruns T."/>
            <person name="Baldrian P."/>
            <person name="Vilgalys R."/>
            <person name="Dunand C."/>
            <person name="Henrissat B."/>
            <person name="Grigoriev I.V."/>
            <person name="Hibbett D."/>
            <person name="Nagy L.G."/>
            <person name="Martin F.M."/>
        </authorList>
    </citation>
    <scope>NUCLEOTIDE SEQUENCE</scope>
    <source>
        <strain evidence="1">BED1</strain>
    </source>
</reference>
<sequence>MDVPFTGYLMHDCSFCGFDLVTSTLKFKIRLRNRDDLDDRVGENTLDIQTPSFEHNNSINGSSTFMLVMDPKFCFAVRIFGRRKRGTYIKSLLD</sequence>
<comment type="caution">
    <text evidence="1">The sequence shown here is derived from an EMBL/GenBank/DDBJ whole genome shotgun (WGS) entry which is preliminary data.</text>
</comment>
<keyword evidence="2" id="KW-1185">Reference proteome</keyword>
<evidence type="ECO:0000313" key="2">
    <source>
        <dbReference type="Proteomes" id="UP001194468"/>
    </source>
</evidence>
<name>A0AAD4GCN2_BOLED</name>
<dbReference type="Proteomes" id="UP001194468">
    <property type="component" value="Unassembled WGS sequence"/>
</dbReference>
<reference evidence="1" key="1">
    <citation type="submission" date="2019-10" db="EMBL/GenBank/DDBJ databases">
        <authorList>
            <consortium name="DOE Joint Genome Institute"/>
            <person name="Kuo A."/>
            <person name="Miyauchi S."/>
            <person name="Kiss E."/>
            <person name="Drula E."/>
            <person name="Kohler A."/>
            <person name="Sanchez-Garcia M."/>
            <person name="Andreopoulos B."/>
            <person name="Barry K.W."/>
            <person name="Bonito G."/>
            <person name="Buee M."/>
            <person name="Carver A."/>
            <person name="Chen C."/>
            <person name="Cichocki N."/>
            <person name="Clum A."/>
            <person name="Culley D."/>
            <person name="Crous P.W."/>
            <person name="Fauchery L."/>
            <person name="Girlanda M."/>
            <person name="Hayes R."/>
            <person name="Keri Z."/>
            <person name="LaButti K."/>
            <person name="Lipzen A."/>
            <person name="Lombard V."/>
            <person name="Magnuson J."/>
            <person name="Maillard F."/>
            <person name="Morin E."/>
            <person name="Murat C."/>
            <person name="Nolan M."/>
            <person name="Ohm R."/>
            <person name="Pangilinan J."/>
            <person name="Pereira M."/>
            <person name="Perotto S."/>
            <person name="Peter M."/>
            <person name="Riley R."/>
            <person name="Sitrit Y."/>
            <person name="Stielow B."/>
            <person name="Szollosi G."/>
            <person name="Zifcakova L."/>
            <person name="Stursova M."/>
            <person name="Spatafora J.W."/>
            <person name="Tedersoo L."/>
            <person name="Vaario L.-M."/>
            <person name="Yamada A."/>
            <person name="Yan M."/>
            <person name="Wang P."/>
            <person name="Xu J."/>
            <person name="Bruns T."/>
            <person name="Baldrian P."/>
            <person name="Vilgalys R."/>
            <person name="Henrissat B."/>
            <person name="Grigoriev I.V."/>
            <person name="Hibbett D."/>
            <person name="Nagy L.G."/>
            <person name="Martin F.M."/>
        </authorList>
    </citation>
    <scope>NUCLEOTIDE SEQUENCE</scope>
    <source>
        <strain evidence="1">BED1</strain>
    </source>
</reference>
<accession>A0AAD4GCN2</accession>
<organism evidence="1 2">
    <name type="scientific">Boletus edulis BED1</name>
    <dbReference type="NCBI Taxonomy" id="1328754"/>
    <lineage>
        <taxon>Eukaryota</taxon>
        <taxon>Fungi</taxon>
        <taxon>Dikarya</taxon>
        <taxon>Basidiomycota</taxon>
        <taxon>Agaricomycotina</taxon>
        <taxon>Agaricomycetes</taxon>
        <taxon>Agaricomycetidae</taxon>
        <taxon>Boletales</taxon>
        <taxon>Boletineae</taxon>
        <taxon>Boletaceae</taxon>
        <taxon>Boletoideae</taxon>
        <taxon>Boletus</taxon>
    </lineage>
</organism>
<dbReference type="EMBL" id="WHUW01000025">
    <property type="protein sequence ID" value="KAF8435502.1"/>
    <property type="molecule type" value="Genomic_DNA"/>
</dbReference>
<protein>
    <submittedName>
        <fullName evidence="1">Uncharacterized protein</fullName>
    </submittedName>
</protein>